<dbReference type="InterPro" id="IPR001128">
    <property type="entry name" value="Cyt_P450"/>
</dbReference>
<protein>
    <recommendedName>
        <fullName evidence="6">Cytochrome P450</fullName>
    </recommendedName>
</protein>
<keyword evidence="1 2" id="KW-0479">Metal-binding</keyword>
<comment type="similarity">
    <text evidence="2">Belongs to the cytochrome P450 family.</text>
</comment>
<dbReference type="Proteomes" id="UP000613740">
    <property type="component" value="Unassembled WGS sequence"/>
</dbReference>
<feature type="compositionally biased region" description="Low complexity" evidence="3">
    <location>
        <begin position="363"/>
        <end position="373"/>
    </location>
</feature>
<sequence length="671" mass="70363">MSSTAGFLGAEALLRLALSPQTVAATLAVVLASVVIYLLDPIQRWRLRKIPGPPTKPLLGCLQQLRSLPLPLFLQSCAQTYGPVFKVAMGRKWVVVVANAEMQRQVGLKLRAHAVLDPDFMRGRMHTIIESNLFRASGETWRQLRAAWQPAFAPASLAGYLPLMTACAQQLAARLEAKAAAAAAAAATAGGGSGRSVSGGSVDMWRELGAMTLQVVGSTAYGVDFHAINEEDEQQRDGSNGSSSSSSSRSGGPAAVADDGYGRQLAAACGQVFRYSSAMHGSAYLRVAMLLPELRPLLVPLAHTLPDTNFTLLLQARGRLCNAVFQLIDSWKQQHIGAKGEVGDALHRSNGKADAAGADRDSAAGSARQSSSGAGVGGGGGLPGVAPGSFLDLMLGQRRQQAGSGRGGGGKKADAGGHQEHQEHAPLTDEQVAGQVQLFILAGYETTANALAFAVYCIATHPEAEAALLREVDEVLGGGGPGGGGGGQPLRLPAESDLPRLAYTEAVVNEALRLFPPAHLTSRLVPTTAAGGEPLTVGGYTIPPGTPVFLPMYIAHRDPAVWPRAEEFVPERFLPSAGPLYQSLQPHAGPAAAAGPQQQQHSAHAPFGYGSRMCIGYKFALQEAKVALATLYRTLTFRLEPGQQPIKIEASATMSPRGGLRVTPVLRRQHA</sequence>
<comment type="cofactor">
    <cofactor evidence="1">
        <name>heme</name>
        <dbReference type="ChEBI" id="CHEBI:30413"/>
    </cofactor>
</comment>
<dbReference type="OrthoDB" id="507451at2759"/>
<evidence type="ECO:0000313" key="4">
    <source>
        <dbReference type="EMBL" id="KAG2434390.1"/>
    </source>
</evidence>
<dbReference type="InterPro" id="IPR036396">
    <property type="entry name" value="Cyt_P450_sf"/>
</dbReference>
<evidence type="ECO:0000256" key="2">
    <source>
        <dbReference type="RuleBase" id="RU000461"/>
    </source>
</evidence>
<dbReference type="GO" id="GO:0005506">
    <property type="term" value="F:iron ion binding"/>
    <property type="evidence" value="ECO:0007669"/>
    <property type="project" value="InterPro"/>
</dbReference>
<keyword evidence="2" id="KW-0560">Oxidoreductase</keyword>
<dbReference type="GO" id="GO:0016705">
    <property type="term" value="F:oxidoreductase activity, acting on paired donors, with incorporation or reduction of molecular oxygen"/>
    <property type="evidence" value="ECO:0007669"/>
    <property type="project" value="InterPro"/>
</dbReference>
<keyword evidence="2" id="KW-0503">Monooxygenase</keyword>
<accession>A0A835TAA6</accession>
<name>A0A835TAA6_9CHLO</name>
<dbReference type="PRINTS" id="PR00385">
    <property type="entry name" value="P450"/>
</dbReference>
<keyword evidence="1 2" id="KW-0349">Heme</keyword>
<dbReference type="PANTHER" id="PTHR24301:SF2">
    <property type="entry name" value="THROMBOXANE-A SYNTHASE"/>
    <property type="match status" value="1"/>
</dbReference>
<keyword evidence="5" id="KW-1185">Reference proteome</keyword>
<keyword evidence="1 2" id="KW-0408">Iron</keyword>
<dbReference type="PROSITE" id="PS00086">
    <property type="entry name" value="CYTOCHROME_P450"/>
    <property type="match status" value="1"/>
</dbReference>
<dbReference type="EMBL" id="JAEHOD010000058">
    <property type="protein sequence ID" value="KAG2434390.1"/>
    <property type="molecule type" value="Genomic_DNA"/>
</dbReference>
<evidence type="ECO:0000313" key="5">
    <source>
        <dbReference type="Proteomes" id="UP000613740"/>
    </source>
</evidence>
<dbReference type="InterPro" id="IPR017972">
    <property type="entry name" value="Cyt_P450_CS"/>
</dbReference>
<dbReference type="AlphaFoldDB" id="A0A835TAA6"/>
<feature type="region of interest" description="Disordered" evidence="3">
    <location>
        <begin position="398"/>
        <end position="429"/>
    </location>
</feature>
<feature type="binding site" description="axial binding residue" evidence="1">
    <location>
        <position position="614"/>
    </location>
    <ligand>
        <name>heme</name>
        <dbReference type="ChEBI" id="CHEBI:30413"/>
    </ligand>
    <ligandPart>
        <name>Fe</name>
        <dbReference type="ChEBI" id="CHEBI:18248"/>
    </ligandPart>
</feature>
<feature type="region of interest" description="Disordered" evidence="3">
    <location>
        <begin position="230"/>
        <end position="256"/>
    </location>
</feature>
<feature type="compositionally biased region" description="Low complexity" evidence="3">
    <location>
        <begin position="238"/>
        <end position="252"/>
    </location>
</feature>
<reference evidence="4" key="1">
    <citation type="journal article" date="2020" name="bioRxiv">
        <title>Comparative genomics of Chlamydomonas.</title>
        <authorList>
            <person name="Craig R.J."/>
            <person name="Hasan A.R."/>
            <person name="Ness R.W."/>
            <person name="Keightley P.D."/>
        </authorList>
    </citation>
    <scope>NUCLEOTIDE SEQUENCE</scope>
    <source>
        <strain evidence="4">CCAP 11/173</strain>
    </source>
</reference>
<feature type="region of interest" description="Disordered" evidence="3">
    <location>
        <begin position="346"/>
        <end position="381"/>
    </location>
</feature>
<dbReference type="GO" id="GO:0004497">
    <property type="term" value="F:monooxygenase activity"/>
    <property type="evidence" value="ECO:0007669"/>
    <property type="project" value="UniProtKB-KW"/>
</dbReference>
<evidence type="ECO:0000256" key="1">
    <source>
        <dbReference type="PIRSR" id="PIRSR602401-1"/>
    </source>
</evidence>
<comment type="caution">
    <text evidence="4">The sequence shown here is derived from an EMBL/GenBank/DDBJ whole genome shotgun (WGS) entry which is preliminary data.</text>
</comment>
<dbReference type="PANTHER" id="PTHR24301">
    <property type="entry name" value="THROMBOXANE-A SYNTHASE"/>
    <property type="match status" value="1"/>
</dbReference>
<dbReference type="Pfam" id="PF00067">
    <property type="entry name" value="p450"/>
    <property type="match status" value="2"/>
</dbReference>
<dbReference type="SUPFAM" id="SSF48264">
    <property type="entry name" value="Cytochrome P450"/>
    <property type="match status" value="1"/>
</dbReference>
<gene>
    <name evidence="4" type="ORF">HYH02_012402</name>
</gene>
<feature type="compositionally biased region" description="Basic and acidic residues" evidence="3">
    <location>
        <begin position="411"/>
        <end position="427"/>
    </location>
</feature>
<dbReference type="Gene3D" id="1.10.630.10">
    <property type="entry name" value="Cytochrome P450"/>
    <property type="match status" value="1"/>
</dbReference>
<organism evidence="4 5">
    <name type="scientific">Chlamydomonas schloesseri</name>
    <dbReference type="NCBI Taxonomy" id="2026947"/>
    <lineage>
        <taxon>Eukaryota</taxon>
        <taxon>Viridiplantae</taxon>
        <taxon>Chlorophyta</taxon>
        <taxon>core chlorophytes</taxon>
        <taxon>Chlorophyceae</taxon>
        <taxon>CS clade</taxon>
        <taxon>Chlamydomonadales</taxon>
        <taxon>Chlamydomonadaceae</taxon>
        <taxon>Chlamydomonas</taxon>
    </lineage>
</organism>
<dbReference type="PRINTS" id="PR00463">
    <property type="entry name" value="EP450I"/>
</dbReference>
<evidence type="ECO:0000256" key="3">
    <source>
        <dbReference type="SAM" id="MobiDB-lite"/>
    </source>
</evidence>
<evidence type="ECO:0008006" key="6">
    <source>
        <dbReference type="Google" id="ProtNLM"/>
    </source>
</evidence>
<dbReference type="GO" id="GO:0020037">
    <property type="term" value="F:heme binding"/>
    <property type="evidence" value="ECO:0007669"/>
    <property type="project" value="InterPro"/>
</dbReference>
<dbReference type="InterPro" id="IPR002401">
    <property type="entry name" value="Cyt_P450_E_grp-I"/>
</dbReference>
<proteinExistence type="inferred from homology"/>